<evidence type="ECO:0000256" key="1">
    <source>
        <dbReference type="ARBA" id="ARBA00004479"/>
    </source>
</evidence>
<dbReference type="GO" id="GO:0097696">
    <property type="term" value="P:cell surface receptor signaling pathway via STAT"/>
    <property type="evidence" value="ECO:0007669"/>
    <property type="project" value="Ensembl"/>
</dbReference>
<accession>U3KE63</accession>
<dbReference type="PANTHER" id="PTHR23037">
    <property type="entry name" value="CYTOKINE RECEPTOR"/>
    <property type="match status" value="1"/>
</dbReference>
<evidence type="ECO:0000256" key="5">
    <source>
        <dbReference type="ARBA" id="ARBA00022737"/>
    </source>
</evidence>
<dbReference type="GO" id="GO:0060259">
    <property type="term" value="P:regulation of feeding behavior"/>
    <property type="evidence" value="ECO:0007669"/>
    <property type="project" value="Ensembl"/>
</dbReference>
<dbReference type="GO" id="GO:0030217">
    <property type="term" value="P:T cell differentiation"/>
    <property type="evidence" value="ECO:0007669"/>
    <property type="project" value="Ensembl"/>
</dbReference>
<evidence type="ECO:0000256" key="10">
    <source>
        <dbReference type="ARBA" id="ARBA00023180"/>
    </source>
</evidence>
<evidence type="ECO:0000256" key="4">
    <source>
        <dbReference type="ARBA" id="ARBA00022729"/>
    </source>
</evidence>
<dbReference type="GO" id="GO:0001525">
    <property type="term" value="P:angiogenesis"/>
    <property type="evidence" value="ECO:0007669"/>
    <property type="project" value="Ensembl"/>
</dbReference>
<evidence type="ECO:0000256" key="11">
    <source>
        <dbReference type="SAM" id="MobiDB-lite"/>
    </source>
</evidence>
<evidence type="ECO:0000256" key="3">
    <source>
        <dbReference type="ARBA" id="ARBA00022692"/>
    </source>
</evidence>
<dbReference type="eggNOG" id="ENOG502RK5B">
    <property type="taxonomic scope" value="Eukaryota"/>
</dbReference>
<keyword evidence="6" id="KW-1133">Transmembrane helix</keyword>
<dbReference type="GO" id="GO:0038021">
    <property type="term" value="F:leptin receptor activity"/>
    <property type="evidence" value="ECO:0007669"/>
    <property type="project" value="Ensembl"/>
</dbReference>
<dbReference type="SMART" id="SM00060">
    <property type="entry name" value="FN3"/>
    <property type="match status" value="3"/>
</dbReference>
<keyword evidence="14" id="KW-1185">Reference proteome</keyword>
<dbReference type="Pfam" id="PF06328">
    <property type="entry name" value="Lep_receptor_Ig"/>
    <property type="match status" value="1"/>
</dbReference>
<dbReference type="GO" id="GO:0045721">
    <property type="term" value="P:negative regulation of gluconeogenesis"/>
    <property type="evidence" value="ECO:0007669"/>
    <property type="project" value="Ensembl"/>
</dbReference>
<dbReference type="InterPro" id="IPR041182">
    <property type="entry name" value="LEP-R_IGD"/>
</dbReference>
<dbReference type="InterPro" id="IPR010457">
    <property type="entry name" value="IgC2-like_lig-bd"/>
</dbReference>
<dbReference type="GO" id="GO:0010507">
    <property type="term" value="P:negative regulation of autophagy"/>
    <property type="evidence" value="ECO:0007669"/>
    <property type="project" value="Ensembl"/>
</dbReference>
<feature type="region of interest" description="Disordered" evidence="11">
    <location>
        <begin position="29"/>
        <end position="60"/>
    </location>
</feature>
<feature type="domain" description="Fibronectin type-III" evidence="12">
    <location>
        <begin position="286"/>
        <end position="380"/>
    </location>
</feature>
<keyword evidence="10" id="KW-0325">Glycoprotein</keyword>
<evidence type="ECO:0000256" key="8">
    <source>
        <dbReference type="ARBA" id="ARBA00023157"/>
    </source>
</evidence>
<evidence type="ECO:0000256" key="9">
    <source>
        <dbReference type="ARBA" id="ARBA00023170"/>
    </source>
</evidence>
<evidence type="ECO:0000256" key="2">
    <source>
        <dbReference type="ARBA" id="ARBA00008921"/>
    </source>
</evidence>
<dbReference type="GO" id="GO:0120162">
    <property type="term" value="P:positive regulation of cold-induced thermogenesis"/>
    <property type="evidence" value="ECO:0007669"/>
    <property type="project" value="Ensembl"/>
</dbReference>
<dbReference type="GO" id="GO:0006094">
    <property type="term" value="P:gluconeogenesis"/>
    <property type="evidence" value="ECO:0007669"/>
    <property type="project" value="Ensembl"/>
</dbReference>
<keyword evidence="9" id="KW-0675">Receptor</keyword>
<proteinExistence type="inferred from homology"/>
<dbReference type="GO" id="GO:0009897">
    <property type="term" value="C:external side of plasma membrane"/>
    <property type="evidence" value="ECO:0007669"/>
    <property type="project" value="TreeGrafter"/>
</dbReference>
<dbReference type="InterPro" id="IPR003529">
    <property type="entry name" value="Hematopoietin_rcpt_Gp130_CS"/>
</dbReference>
<gene>
    <name evidence="13" type="primary">LEPR</name>
</gene>
<evidence type="ECO:0000256" key="7">
    <source>
        <dbReference type="ARBA" id="ARBA00023136"/>
    </source>
</evidence>
<dbReference type="SUPFAM" id="SSF49265">
    <property type="entry name" value="Fibronectin type III"/>
    <property type="match status" value="4"/>
</dbReference>
<dbReference type="PANTHER" id="PTHR23037:SF44">
    <property type="entry name" value="LEPTIN RECEPTOR"/>
    <property type="match status" value="1"/>
</dbReference>
<dbReference type="HOGENOM" id="CLU_008491_0_0_1"/>
<dbReference type="PROSITE" id="PS50853">
    <property type="entry name" value="FN3"/>
    <property type="match status" value="2"/>
</dbReference>
<sequence length="1246" mass="138670">MPWARTLPGIQLLWQFHCQGLSGLRGAELREAPGRGSPSEQHRGSAASAAGRNPENKEKEVKQNKMCWQIIPATFVLMDFLQMAAAHCMVHPIPPRNFTLPCVLLNETFLSPFSAGSWRRELGASKIKPLMNEENFLCCLWSASNIDCSLYRASMQARKFIPSEINLSAPLQIDWSWNMECWIRGKLDLLVCNLQLLKLDLRADLKVNLLYSGSELSLGAASTRSVQGTVRVAPCDCGHQASCECLLPSPSLNHTYLLWLQVVAGATALGSPLLALQPMDIVKPEAPVELHLELAERGQVKLCWSSPALLPFPLQHQVRISAPPGHGDSQQLLQVAVESSVAIDNALLDSPSSVQVRSRNLHGPGFWSDWSSPYNLTLGAQVLYFPAKTLTSAGSNISFLCIYKNRTEPVEAKEVVWWLNLAEEIPASQYSLVNNRVSKVTLFNLKATQARGSFFSQALYCCHQSRECHHRYAEFYVVDMDFNISCETDGYLTKMTCRWSANPTTLLLGSLQLRYYRSQIYCSDFPSLSPKSEVKECQLQRNHSYECTFQPIFLVSGYTLWIEFKHFLGTLESSPTCVIPKDVVKPLPPSEVGAELSRNSWGLLNVSWTKPVFANRDLTFQIRWSSGSRGDAPWQLHEVPNPAGSWAVIKVEQLCVEYVVQVRCRELDGSGYWSDWSRAAQTLVQDIRAPLQGPEFWRIISEDPARKQRNVTLLWKPLLENHSLCSVSRYIIKHQTPGNTSWEEFVDHGTSWTFPWVEPTHTVTILAMNSVGISAINSNLTLSQQMSTVDAVQSLSAYLVNSTCVVVVWTLSPQIPGIKSFVIEWKNLNKGEQMKWLQIPPNLRKYFIYDHFILIEKYQFSLYPVFAGGVGKARATDQFAQGGFETGNSGSLHLVLPIVFSTSVLLLGAVLVSHQRMKKLLWEDVPNPKNCSWAQGVNFQQPETLEHLFAKHPEPMSCEPLLLEAEVVLEDLSITKCSEKEEPGDFLGIDGTFPTPQDSECDSACSSSHFQSSSFSRSSQDGETTAQCDLRYATVISNSQSGLCRRKTNPRSSLGGCILGERSVGLGPFSSAAWEVGSAFLVFPGSQPSRALSLVSSEGFSEPLDGALPGSAERSLYYLGVTSLEKGQRDIILAKNSTDLLTEGVLLQHIPANVKEFIQSSLKPKATVPYVPQFRVATAKGQEATEKKLHLEHPRVRELIQGLEYFCAISLGMISDVESAWMWLEGMDQGVKGRKRIQIPVSPIIG</sequence>
<dbReference type="InterPro" id="IPR036116">
    <property type="entry name" value="FN3_sf"/>
</dbReference>
<dbReference type="Proteomes" id="UP000016665">
    <property type="component" value="Chromosome 8"/>
</dbReference>
<keyword evidence="5" id="KW-0677">Repeat</keyword>
<dbReference type="GO" id="GO:0006909">
    <property type="term" value="P:phagocytosis"/>
    <property type="evidence" value="ECO:0007669"/>
    <property type="project" value="Ensembl"/>
</dbReference>
<dbReference type="GO" id="GO:0097009">
    <property type="term" value="P:energy homeostasis"/>
    <property type="evidence" value="ECO:0007669"/>
    <property type="project" value="Ensembl"/>
</dbReference>
<keyword evidence="8" id="KW-1015">Disulfide bond</keyword>
<reference evidence="13" key="2">
    <citation type="submission" date="2025-08" db="UniProtKB">
        <authorList>
            <consortium name="Ensembl"/>
        </authorList>
    </citation>
    <scope>IDENTIFICATION</scope>
</reference>
<comment type="similarity">
    <text evidence="2">Belongs to the type I cytokine receptor family. Type 2 subfamily.</text>
</comment>
<dbReference type="STRING" id="59894.ENSFALP00000013317"/>
<evidence type="ECO:0000313" key="13">
    <source>
        <dbReference type="Ensembl" id="ENSFALP00000013317.2"/>
    </source>
</evidence>
<dbReference type="Gene3D" id="2.60.40.10">
    <property type="entry name" value="Immunoglobulins"/>
    <property type="match status" value="7"/>
</dbReference>
<protein>
    <submittedName>
        <fullName evidence="13">Leptin receptor</fullName>
    </submittedName>
</protein>
<comment type="subcellular location">
    <subcellularLocation>
        <location evidence="1">Membrane</location>
        <topology evidence="1">Single-pass type I membrane protein</topology>
    </subcellularLocation>
</comment>
<dbReference type="GO" id="GO:0098868">
    <property type="term" value="P:bone growth"/>
    <property type="evidence" value="ECO:0007669"/>
    <property type="project" value="Ensembl"/>
</dbReference>
<dbReference type="GO" id="GO:0017046">
    <property type="term" value="F:peptide hormone binding"/>
    <property type="evidence" value="ECO:0007669"/>
    <property type="project" value="Ensembl"/>
</dbReference>
<reference evidence="13 14" key="1">
    <citation type="journal article" date="2012" name="Nature">
        <title>The genomic landscape of species divergence in Ficedula flycatchers.</title>
        <authorList>
            <person name="Ellegren H."/>
            <person name="Smeds L."/>
            <person name="Burri R."/>
            <person name="Olason P.I."/>
            <person name="Backstrom N."/>
            <person name="Kawakami T."/>
            <person name="Kunstner A."/>
            <person name="Makinen H."/>
            <person name="Nadachowska-Brzyska K."/>
            <person name="Qvarnstrom A."/>
            <person name="Uebbing S."/>
            <person name="Wolf J.B."/>
        </authorList>
    </citation>
    <scope>NUCLEOTIDE SEQUENCE [LARGE SCALE GENOMIC DNA]</scope>
</reference>
<dbReference type="AlphaFoldDB" id="U3KE63"/>
<dbReference type="GeneTree" id="ENSGT00730000111209"/>
<dbReference type="PROSITE" id="PS01353">
    <property type="entry name" value="HEMATOPO_REC_L_F2"/>
    <property type="match status" value="1"/>
</dbReference>
<feature type="domain" description="Fibronectin type-III" evidence="12">
    <location>
        <begin position="588"/>
        <end position="685"/>
    </location>
</feature>
<keyword evidence="4" id="KW-0732">Signal</keyword>
<dbReference type="FunFam" id="2.60.40.10:FF:000494">
    <property type="entry name" value="Leptin receptor"/>
    <property type="match status" value="1"/>
</dbReference>
<dbReference type="Ensembl" id="ENSFALT00000013373.2">
    <property type="protein sequence ID" value="ENSFALP00000013317.2"/>
    <property type="gene ID" value="ENSFALG00000012729.2"/>
</dbReference>
<evidence type="ECO:0000256" key="6">
    <source>
        <dbReference type="ARBA" id="ARBA00022989"/>
    </source>
</evidence>
<dbReference type="FunFam" id="2.60.40.10:FF:000501">
    <property type="entry name" value="Leptin receptor"/>
    <property type="match status" value="1"/>
</dbReference>
<dbReference type="GO" id="GO:0046850">
    <property type="term" value="P:regulation of bone remodeling"/>
    <property type="evidence" value="ECO:0007669"/>
    <property type="project" value="Ensembl"/>
</dbReference>
<reference evidence="13" key="3">
    <citation type="submission" date="2025-09" db="UniProtKB">
        <authorList>
            <consortium name="Ensembl"/>
        </authorList>
    </citation>
    <scope>IDENTIFICATION</scope>
</reference>
<dbReference type="Pfam" id="PF18589">
    <property type="entry name" value="ObR_Ig"/>
    <property type="match status" value="2"/>
</dbReference>
<name>U3KE63_FICAL</name>
<dbReference type="GO" id="GO:0005977">
    <property type="term" value="P:glycogen metabolic process"/>
    <property type="evidence" value="ECO:0007669"/>
    <property type="project" value="Ensembl"/>
</dbReference>
<dbReference type="GO" id="GO:0043235">
    <property type="term" value="C:receptor complex"/>
    <property type="evidence" value="ECO:0007669"/>
    <property type="project" value="Ensembl"/>
</dbReference>
<keyword evidence="3" id="KW-0812">Transmembrane</keyword>
<dbReference type="GO" id="GO:0014009">
    <property type="term" value="P:glial cell proliferation"/>
    <property type="evidence" value="ECO:0007669"/>
    <property type="project" value="Ensembl"/>
</dbReference>
<dbReference type="GO" id="GO:0042593">
    <property type="term" value="P:glucose homeostasis"/>
    <property type="evidence" value="ECO:0007669"/>
    <property type="project" value="Ensembl"/>
</dbReference>
<keyword evidence="7" id="KW-0472">Membrane</keyword>
<evidence type="ECO:0000259" key="12">
    <source>
        <dbReference type="PROSITE" id="PS50853"/>
    </source>
</evidence>
<organism evidence="13 14">
    <name type="scientific">Ficedula albicollis</name>
    <name type="common">Collared flycatcher</name>
    <name type="synonym">Muscicapa albicollis</name>
    <dbReference type="NCBI Taxonomy" id="59894"/>
    <lineage>
        <taxon>Eukaryota</taxon>
        <taxon>Metazoa</taxon>
        <taxon>Chordata</taxon>
        <taxon>Craniata</taxon>
        <taxon>Vertebrata</taxon>
        <taxon>Euteleostomi</taxon>
        <taxon>Archelosauria</taxon>
        <taxon>Archosauria</taxon>
        <taxon>Dinosauria</taxon>
        <taxon>Saurischia</taxon>
        <taxon>Theropoda</taxon>
        <taxon>Coelurosauria</taxon>
        <taxon>Aves</taxon>
        <taxon>Neognathae</taxon>
        <taxon>Neoaves</taxon>
        <taxon>Telluraves</taxon>
        <taxon>Australaves</taxon>
        <taxon>Passeriformes</taxon>
        <taxon>Muscicapidae</taxon>
        <taxon>Ficedula</taxon>
    </lineage>
</organism>
<dbReference type="CDD" id="cd00063">
    <property type="entry name" value="FN3"/>
    <property type="match status" value="2"/>
</dbReference>
<dbReference type="InterPro" id="IPR003961">
    <property type="entry name" value="FN3_dom"/>
</dbReference>
<dbReference type="GO" id="GO:0051049">
    <property type="term" value="P:regulation of transport"/>
    <property type="evidence" value="ECO:0007669"/>
    <property type="project" value="Ensembl"/>
</dbReference>
<dbReference type="GO" id="GO:0008203">
    <property type="term" value="P:cholesterol metabolic process"/>
    <property type="evidence" value="ECO:0007669"/>
    <property type="project" value="Ensembl"/>
</dbReference>
<dbReference type="InterPro" id="IPR013783">
    <property type="entry name" value="Ig-like_fold"/>
</dbReference>
<evidence type="ECO:0000313" key="14">
    <source>
        <dbReference type="Proteomes" id="UP000016665"/>
    </source>
</evidence>